<feature type="region of interest" description="Disordered" evidence="2">
    <location>
        <begin position="177"/>
        <end position="234"/>
    </location>
</feature>
<dbReference type="Gene3D" id="1.25.40.90">
    <property type="match status" value="1"/>
</dbReference>
<dbReference type="InterPro" id="IPR000313">
    <property type="entry name" value="PWWP_dom"/>
</dbReference>
<dbReference type="PROSITE" id="PS50812">
    <property type="entry name" value="PWWP"/>
    <property type="match status" value="1"/>
</dbReference>
<evidence type="ECO:0000259" key="3">
    <source>
        <dbReference type="PROSITE" id="PS50812"/>
    </source>
</evidence>
<dbReference type="GO" id="GO:0005634">
    <property type="term" value="C:nucleus"/>
    <property type="evidence" value="ECO:0007669"/>
    <property type="project" value="UniProtKB-ARBA"/>
</dbReference>
<dbReference type="OMA" id="NERPCEE"/>
<organism evidence="5 6">
    <name type="scientific">Chenopodium quinoa</name>
    <name type="common">Quinoa</name>
    <dbReference type="NCBI Taxonomy" id="63459"/>
    <lineage>
        <taxon>Eukaryota</taxon>
        <taxon>Viridiplantae</taxon>
        <taxon>Streptophyta</taxon>
        <taxon>Embryophyta</taxon>
        <taxon>Tracheophyta</taxon>
        <taxon>Spermatophyta</taxon>
        <taxon>Magnoliopsida</taxon>
        <taxon>eudicotyledons</taxon>
        <taxon>Gunneridae</taxon>
        <taxon>Pentapetalae</taxon>
        <taxon>Caryophyllales</taxon>
        <taxon>Chenopodiaceae</taxon>
        <taxon>Chenopodioideae</taxon>
        <taxon>Atripliceae</taxon>
        <taxon>Chenopodium</taxon>
    </lineage>
</organism>
<dbReference type="Gene3D" id="2.30.30.140">
    <property type="match status" value="1"/>
</dbReference>
<dbReference type="Pfam" id="PF04818">
    <property type="entry name" value="CID"/>
    <property type="match status" value="1"/>
</dbReference>
<name>A0A803MX59_CHEQI</name>
<dbReference type="PROSITE" id="PS51391">
    <property type="entry name" value="CID"/>
    <property type="match status" value="1"/>
</dbReference>
<feature type="compositionally biased region" description="Polar residues" evidence="2">
    <location>
        <begin position="146"/>
        <end position="156"/>
    </location>
</feature>
<feature type="compositionally biased region" description="Polar residues" evidence="2">
    <location>
        <begin position="287"/>
        <end position="296"/>
    </location>
</feature>
<dbReference type="InterPro" id="IPR006569">
    <property type="entry name" value="CID_dom"/>
</dbReference>
<dbReference type="PANTHER" id="PTHR12550">
    <property type="entry name" value="HEPATOMA-DERIVED GROWTH FACTOR-RELATED"/>
    <property type="match status" value="1"/>
</dbReference>
<accession>A0A803MX59</accession>
<dbReference type="Proteomes" id="UP000596660">
    <property type="component" value="Unplaced"/>
</dbReference>
<dbReference type="InterPro" id="IPR008942">
    <property type="entry name" value="ENTH_VHS"/>
</dbReference>
<dbReference type="GO" id="GO:0006397">
    <property type="term" value="P:mRNA processing"/>
    <property type="evidence" value="ECO:0007669"/>
    <property type="project" value="UniProtKB-KW"/>
</dbReference>
<evidence type="ECO:0000259" key="4">
    <source>
        <dbReference type="PROSITE" id="PS51391"/>
    </source>
</evidence>
<keyword evidence="1" id="KW-0507">mRNA processing</keyword>
<evidence type="ECO:0000256" key="2">
    <source>
        <dbReference type="SAM" id="MobiDB-lite"/>
    </source>
</evidence>
<dbReference type="Gramene" id="AUR62036789-RA">
    <property type="protein sequence ID" value="AUR62036789-RA:cds"/>
    <property type="gene ID" value="AUR62036789"/>
</dbReference>
<feature type="region of interest" description="Disordered" evidence="2">
    <location>
        <begin position="137"/>
        <end position="165"/>
    </location>
</feature>
<feature type="compositionally biased region" description="Basic residues" evidence="2">
    <location>
        <begin position="218"/>
        <end position="234"/>
    </location>
</feature>
<feature type="compositionally biased region" description="Basic and acidic residues" evidence="2">
    <location>
        <begin position="1159"/>
        <end position="1171"/>
    </location>
</feature>
<evidence type="ECO:0000256" key="1">
    <source>
        <dbReference type="ARBA" id="ARBA00022664"/>
    </source>
</evidence>
<reference evidence="5" key="1">
    <citation type="journal article" date="2017" name="Nature">
        <title>The genome of Chenopodium quinoa.</title>
        <authorList>
            <person name="Jarvis D.E."/>
            <person name="Ho Y.S."/>
            <person name="Lightfoot D.J."/>
            <person name="Schmoeckel S.M."/>
            <person name="Li B."/>
            <person name="Borm T.J.A."/>
            <person name="Ohyanagi H."/>
            <person name="Mineta K."/>
            <person name="Michell C.T."/>
            <person name="Saber N."/>
            <person name="Kharbatia N.M."/>
            <person name="Rupper R.R."/>
            <person name="Sharp A.R."/>
            <person name="Dally N."/>
            <person name="Boughton B.A."/>
            <person name="Woo Y.H."/>
            <person name="Gao G."/>
            <person name="Schijlen E.G.W.M."/>
            <person name="Guo X."/>
            <person name="Momin A.A."/>
            <person name="Negrao S."/>
            <person name="Al-Babili S."/>
            <person name="Gehring C."/>
            <person name="Roessner U."/>
            <person name="Jung C."/>
            <person name="Murphy K."/>
            <person name="Arold S.T."/>
            <person name="Gojobori T."/>
            <person name="van der Linden C.G."/>
            <person name="van Loo E.N."/>
            <person name="Jellen E.N."/>
            <person name="Maughan P.J."/>
            <person name="Tester M."/>
        </authorList>
    </citation>
    <scope>NUCLEOTIDE SEQUENCE [LARGE SCALE GENOMIC DNA]</scope>
    <source>
        <strain evidence="5">cv. PI 614886</strain>
    </source>
</reference>
<proteinExistence type="predicted"/>
<sequence length="1397" mass="153346">MAPSRRKGASKAAAAAAARRQWKVGDLVLAKVKGFPAWPATVSEPEKWGYSCDWKKVLVYFFGTKQIAFCNPADVEEFTEEKKEFLLGKRQGRGADFVRAVQEIVDCYEKLKENNQNDRLSSGGASAENAVTDDLNASNARVPDATHNSTVKSPNSCRPKDEPGTALEDVGALTEVESTQQTVLSEEQDNNAAGPNFSMPNTYTLRKKSRSSQPQRSANKKKVSVQRSRSSLRFHSRGLQNGELKCCDSNLLDDVGLNGFLDGPLRRAKRSKRSPDLNVPSVEDSPICNSNGTVEDNGSEIAMADSENLSNNDGSAIESDHKREQLDFFSEGFERGLELSRRLDFHAKTVVVRKKRNPGRKRIQNDVIEFTSRSDHEVSNELQVLKDTMALPSLCGKLIENHHKDESDEHLPLVKRARVRMGKMPAEEHQQLDFLVKGEEKSLGFVPVSACKLASTSLNCDDSHQPTSTSLNCEDIHPPTSTSMSVDNISPPKDLLTVNELIVSSPVDNVVEVAEDKPQTQKEIDSCVVNESVAFSPVNNCIHIPEDKPQPLKTKINHPFGCVFDGEAALPPSKRLHRALEAMSANAAEESQTPVLVSLSTKVETEVSHFPLAETNSDMHLSNEGDNDLESHHDSLNCNNAFHDDCAGLSNISEPTNYEVITKSFQDVSMLDSPDRILDTEKAESKDNSEEVTVCVENKDLRGTEITIVPDNILPDQASQPFLSSVPESGLSESLTTVLTQPHLEVLSKAGEEEMVESGTECYKPADKMQSGKDINSELGEDKVTNVGCSNGTTVGLCNGKAGNFATNENLKVVMTKLTEAVSLCETVNKGESTADVRMDASSSPPFNASQQICHDAVSGVLSNDLDDDSKTTIALPAEVEKQKHVSHSNNLIAASDNSYHSLRREGEAIDAKLPLGKLAADAAESKVLDADMCLQVKSGERTNLAEVKAALASLELTLGSLTRTKESIGRATRIAVDCVKFGSAVEVVDLLALYLEKESSLYRRVDLFFLVDSIAQCSRGLKGEVGGTYISAVKENLARMLSAAAPPGQAGRENRRQCLKASVLRLWLERRILPESIICQHIRELDSLNCSSSTGGYSRRMSRTERSFDDPLRDMEGMLVDEYGSNSSFQLPGFCMPRMLKEEDDGSDSDGGSFEAVTPEHDFKDQEPQEKTPAAATVKHRHILEDVDGELEMEDNMQEAMSARPPVSGMHHPMQMPTSTSCSYNSCPVMHNHVAPGNNLQPMDGNLYGKAYNVRPPYPSSSNQFSYLLPDQQVRPQREVAPPPYYDRSRFAQSVDGGQFYGDHDVRQPRHELTDSWGYSRPPYPSPCEPMRPPNHGWGFPPRPMHHGNHMSGGPPCDGSIPVAARGLLFQLLAIGDQDEHCSIANWQRLPIYAQV</sequence>
<keyword evidence="6" id="KW-1185">Reference proteome</keyword>
<evidence type="ECO:0000313" key="6">
    <source>
        <dbReference type="Proteomes" id="UP000596660"/>
    </source>
</evidence>
<dbReference type="SUPFAM" id="SSF63748">
    <property type="entry name" value="Tudor/PWWP/MBT"/>
    <property type="match status" value="1"/>
</dbReference>
<evidence type="ECO:0000313" key="5">
    <source>
        <dbReference type="EnsemblPlants" id="AUR62036789-RA:cds"/>
    </source>
</evidence>
<reference evidence="5" key="2">
    <citation type="submission" date="2021-03" db="UniProtKB">
        <authorList>
            <consortium name="EnsemblPlants"/>
        </authorList>
    </citation>
    <scope>IDENTIFICATION</scope>
</reference>
<feature type="compositionally biased region" description="Polar residues" evidence="2">
    <location>
        <begin position="177"/>
        <end position="204"/>
    </location>
</feature>
<feature type="region of interest" description="Disordered" evidence="2">
    <location>
        <begin position="1142"/>
        <end position="1178"/>
    </location>
</feature>
<dbReference type="Pfam" id="PF00855">
    <property type="entry name" value="PWWP"/>
    <property type="match status" value="1"/>
</dbReference>
<feature type="domain" description="PWWP" evidence="3">
    <location>
        <begin position="24"/>
        <end position="81"/>
    </location>
</feature>
<protein>
    <submittedName>
        <fullName evidence="5">Uncharacterized protein</fullName>
    </submittedName>
</protein>
<dbReference type="SMART" id="SM00582">
    <property type="entry name" value="RPR"/>
    <property type="match status" value="1"/>
</dbReference>
<dbReference type="PANTHER" id="PTHR12550:SF49">
    <property type="entry name" value="PROTEIN HUA2-LIKE 2-RELATED"/>
    <property type="match status" value="1"/>
</dbReference>
<feature type="region of interest" description="Disordered" evidence="2">
    <location>
        <begin position="268"/>
        <end position="297"/>
    </location>
</feature>
<feature type="domain" description="CID" evidence="4">
    <location>
        <begin position="947"/>
        <end position="1090"/>
    </location>
</feature>
<dbReference type="EnsemblPlants" id="AUR62036789-RA">
    <property type="protein sequence ID" value="AUR62036789-RA:cds"/>
    <property type="gene ID" value="AUR62036789"/>
</dbReference>
<dbReference type="SMART" id="SM00293">
    <property type="entry name" value="PWWP"/>
    <property type="match status" value="1"/>
</dbReference>